<dbReference type="STRING" id="1792845.BC343_15105"/>
<reference evidence="2 3" key="1">
    <citation type="submission" date="2016-07" db="EMBL/GenBank/DDBJ databases">
        <title>Genomic analysis of zinc-resistant bacterium Mucilaginibacter pedocola TBZ30.</title>
        <authorList>
            <person name="Huang J."/>
            <person name="Tang J."/>
        </authorList>
    </citation>
    <scope>NUCLEOTIDE SEQUENCE [LARGE SCALE GENOMIC DNA]</scope>
    <source>
        <strain evidence="2 3">TBZ30</strain>
    </source>
</reference>
<dbReference type="InterPro" id="IPR022385">
    <property type="entry name" value="Rhs_assc_core"/>
</dbReference>
<dbReference type="Proteomes" id="UP000189739">
    <property type="component" value="Unassembled WGS sequence"/>
</dbReference>
<sequence>MKRVPRVKVTTAARLGELTDIKDSVMSTVQYFDGLGRPLQVVQRQASPLAKDIVQPVAYDAFGREAVKYLPYASPSTAYGSYRPEALSPGDGVMAFYNPVGGSGPQQSNGVVRTAFPFAVTGFEPSPLNRVVEQGAPGAAWQFTGAGNSGSSSHTQRSQWATNDDLVFKTTDTTDNPGSKRVALYYVTVNPDQSRTLARDSSWAKCYQPGQLYVAIAKNENWQPGDGCMNTTEEYKDRQGRVVLKRAYNFRRASDETLRAEMLSTYYVYDGRGNLCFVLPPLAEPDNTVEITQSYLDGICYQYRYDERNRLTQKKLPGKGWEFMVYNTLNQLVLTQDAQQRNKSPQEWSFSKYDALGRVVISGRWQHTDAGADANYSAPDRQWLMALAAQYKTSSNPKWESRDSTTTTGYSNVSEPLNSLSYYNISYYDTYDGIPGLPPTYDRSTSTAYRQMIAGLLAATKTWVLNSTAALWTVPYYDDEGRVVRTFTQHYLGGSSNLTQRNFDDVTTVYNFDNQPKNVTRKHYISGTGTTVILALTVTDSYTYDHMGRKRRTSQQVKHADQAAQPTIIISQADYNEVGQVRVKRLHSINGGTSFLQHVDYRYNPRGWLTSINNTSLAAEANINSGTNDKFGMELNYESGGTGTPQYNGNISSVTWKMGQVGGVTPLAQSYSYQYDYLSRLTAGVSTEGTAKDGFYNEYLRYDKGGNITSLGRYDKQNGVKTRIDSLTYVYYTFKKLSQVNDNTGNTAGFNDRTQTADEYSYDLNGNMRRDLNKNISSITYNVLNLPATITKSDGSTIVYIYDAAGRKLRKIYSSGGNTTTTEYIDGIQYDANTASPTPAFTFLQTEEGRAMKNGTAYLYEYDLNDHLGNTRATVKPDTNDPTQQTAVVLQENSYYPLGANIASLQPVVPSPPNRYLYNGKELQEETELYDYSARFYDPVIGRWTTVDPLTEKSRRFSPYNYGENNPIRFIDPDGMSVEEDAARLQQDVYRAHAREAVSEQHRDFMERMTGMESVGSTSTTEIGLSERSAVPDTIKKANVSSSTGNQINGTGNSGDDYSEFDTANPWRHVIGPGFMSLATPTPKRFVAKNSSEASAFFSELMSRAYPKKILYKGEKRLYTHTVNGAPRYAATWGRYIGRWGTRIAFHVGTALTLYDMGATTLESFEYFKTLPIKIQFKVVNHQMHSGAAYPFYNER</sequence>
<feature type="domain" description="DUF6443" evidence="1">
    <location>
        <begin position="19"/>
        <end position="147"/>
    </location>
</feature>
<name>A0A1S9P8Y2_9SPHI</name>
<comment type="caution">
    <text evidence="2">The sequence shown here is derived from an EMBL/GenBank/DDBJ whole genome shotgun (WGS) entry which is preliminary data.</text>
</comment>
<dbReference type="PANTHER" id="PTHR32305">
    <property type="match status" value="1"/>
</dbReference>
<dbReference type="Gene3D" id="2.180.10.10">
    <property type="entry name" value="RHS repeat-associated core"/>
    <property type="match status" value="1"/>
</dbReference>
<evidence type="ECO:0000313" key="3">
    <source>
        <dbReference type="Proteomes" id="UP000189739"/>
    </source>
</evidence>
<protein>
    <recommendedName>
        <fullName evidence="1">DUF6443 domain-containing protein</fullName>
    </recommendedName>
</protein>
<dbReference type="RefSeq" id="WP_162276948.1">
    <property type="nucleotide sequence ID" value="NZ_MBTF01000036.1"/>
</dbReference>
<gene>
    <name evidence="2" type="ORF">BC343_15105</name>
</gene>
<keyword evidence="3" id="KW-1185">Reference proteome</keyword>
<dbReference type="PANTHER" id="PTHR32305:SF15">
    <property type="entry name" value="PROTEIN RHSA-RELATED"/>
    <property type="match status" value="1"/>
</dbReference>
<dbReference type="AlphaFoldDB" id="A0A1S9P8Y2"/>
<dbReference type="Pfam" id="PF20041">
    <property type="entry name" value="DUF6443"/>
    <property type="match status" value="1"/>
</dbReference>
<evidence type="ECO:0000259" key="1">
    <source>
        <dbReference type="Pfam" id="PF20041"/>
    </source>
</evidence>
<dbReference type="NCBIfam" id="TIGR03696">
    <property type="entry name" value="Rhs_assc_core"/>
    <property type="match status" value="1"/>
</dbReference>
<proteinExistence type="predicted"/>
<dbReference type="InterPro" id="IPR050708">
    <property type="entry name" value="T6SS_VgrG/RHS"/>
</dbReference>
<accession>A0A1S9P8Y2</accession>
<organism evidence="2 3">
    <name type="scientific">Mucilaginibacter pedocola</name>
    <dbReference type="NCBI Taxonomy" id="1792845"/>
    <lineage>
        <taxon>Bacteria</taxon>
        <taxon>Pseudomonadati</taxon>
        <taxon>Bacteroidota</taxon>
        <taxon>Sphingobacteriia</taxon>
        <taxon>Sphingobacteriales</taxon>
        <taxon>Sphingobacteriaceae</taxon>
        <taxon>Mucilaginibacter</taxon>
    </lineage>
</organism>
<evidence type="ECO:0000313" key="2">
    <source>
        <dbReference type="EMBL" id="OOQ57423.1"/>
    </source>
</evidence>
<dbReference type="EMBL" id="MBTF01000036">
    <property type="protein sequence ID" value="OOQ57423.1"/>
    <property type="molecule type" value="Genomic_DNA"/>
</dbReference>
<dbReference type="InterPro" id="IPR045619">
    <property type="entry name" value="DUF6443"/>
</dbReference>